<evidence type="ECO:0000313" key="5">
    <source>
        <dbReference type="EMBL" id="PIO68583.1"/>
    </source>
</evidence>
<evidence type="ECO:0000259" key="3">
    <source>
        <dbReference type="PROSITE" id="PS50835"/>
    </source>
</evidence>
<evidence type="ECO:0000256" key="2">
    <source>
        <dbReference type="ARBA" id="ARBA00023157"/>
    </source>
</evidence>
<feature type="domain" description="Fibronectin type-III" evidence="4">
    <location>
        <begin position="509"/>
        <end position="616"/>
    </location>
</feature>
<dbReference type="CDD" id="cd04978">
    <property type="entry name" value="Ig4_L1-NrCAM_like"/>
    <property type="match status" value="1"/>
</dbReference>
<feature type="domain" description="Fibronectin type-III" evidence="4">
    <location>
        <begin position="621"/>
        <end position="718"/>
    </location>
</feature>
<dbReference type="InterPro" id="IPR036179">
    <property type="entry name" value="Ig-like_dom_sf"/>
</dbReference>
<dbReference type="EMBL" id="KZ347034">
    <property type="protein sequence ID" value="PIO68583.1"/>
    <property type="molecule type" value="Genomic_DNA"/>
</dbReference>
<dbReference type="PANTHER" id="PTHR44170">
    <property type="entry name" value="PROTEIN SIDEKICK"/>
    <property type="match status" value="1"/>
</dbReference>
<dbReference type="OrthoDB" id="6244967at2759"/>
<dbReference type="GO" id="GO:0007411">
    <property type="term" value="P:axon guidance"/>
    <property type="evidence" value="ECO:0007669"/>
    <property type="project" value="TreeGrafter"/>
</dbReference>
<dbReference type="GO" id="GO:0098609">
    <property type="term" value="P:cell-cell adhesion"/>
    <property type="evidence" value="ECO:0007669"/>
    <property type="project" value="TreeGrafter"/>
</dbReference>
<dbReference type="PANTHER" id="PTHR44170:SF6">
    <property type="entry name" value="CONTACTIN"/>
    <property type="match status" value="1"/>
</dbReference>
<dbReference type="InterPro" id="IPR003598">
    <property type="entry name" value="Ig_sub2"/>
</dbReference>
<dbReference type="FunFam" id="2.60.40.10:FF:000035">
    <property type="entry name" value="Contactin 1"/>
    <property type="match status" value="1"/>
</dbReference>
<dbReference type="CDD" id="cd00096">
    <property type="entry name" value="Ig"/>
    <property type="match status" value="1"/>
</dbReference>
<dbReference type="PROSITE" id="PS50835">
    <property type="entry name" value="IG_LIKE"/>
    <property type="match status" value="5"/>
</dbReference>
<dbReference type="CDD" id="cd00063">
    <property type="entry name" value="FN3"/>
    <property type="match status" value="3"/>
</dbReference>
<feature type="domain" description="Ig-like" evidence="3">
    <location>
        <begin position="227"/>
        <end position="318"/>
    </location>
</feature>
<reference evidence="5 6" key="1">
    <citation type="submission" date="2015-09" db="EMBL/GenBank/DDBJ databases">
        <title>Draft genome of the parasitic nematode Teladorsagia circumcincta isolate WARC Sus (inbred).</title>
        <authorList>
            <person name="Mitreva M."/>
        </authorList>
    </citation>
    <scope>NUCLEOTIDE SEQUENCE [LARGE SCALE GENOMIC DNA]</scope>
    <source>
        <strain evidence="5 6">S</strain>
    </source>
</reference>
<dbReference type="Proteomes" id="UP000230423">
    <property type="component" value="Unassembled WGS sequence"/>
</dbReference>
<dbReference type="InterPro" id="IPR007110">
    <property type="entry name" value="Ig-like_dom"/>
</dbReference>
<dbReference type="SMART" id="SM00060">
    <property type="entry name" value="FN3"/>
    <property type="match status" value="4"/>
</dbReference>
<dbReference type="SMART" id="SM00408">
    <property type="entry name" value="IGc2"/>
    <property type="match status" value="5"/>
</dbReference>
<feature type="domain" description="Ig-like" evidence="3">
    <location>
        <begin position="324"/>
        <end position="412"/>
    </location>
</feature>
<dbReference type="GO" id="GO:0005886">
    <property type="term" value="C:plasma membrane"/>
    <property type="evidence" value="ECO:0007669"/>
    <property type="project" value="TreeGrafter"/>
</dbReference>
<dbReference type="FunFam" id="2.60.40.10:FF:002544">
    <property type="entry name" value="L1 CAM ADhesion molecule homolog"/>
    <property type="match status" value="1"/>
</dbReference>
<feature type="domain" description="Ig-like" evidence="3">
    <location>
        <begin position="31"/>
        <end position="126"/>
    </location>
</feature>
<dbReference type="Pfam" id="PF00041">
    <property type="entry name" value="fn3"/>
    <property type="match status" value="1"/>
</dbReference>
<name>A0A2G9UEJ6_TELCI</name>
<evidence type="ECO:0000313" key="6">
    <source>
        <dbReference type="Proteomes" id="UP000230423"/>
    </source>
</evidence>
<dbReference type="Pfam" id="PF13927">
    <property type="entry name" value="Ig_3"/>
    <property type="match status" value="2"/>
</dbReference>
<dbReference type="PROSITE" id="PS50853">
    <property type="entry name" value="FN3"/>
    <property type="match status" value="3"/>
</dbReference>
<protein>
    <submittedName>
        <fullName evidence="5">Immunoglobulin domain protein</fullName>
    </submittedName>
</protein>
<keyword evidence="1" id="KW-0677">Repeat</keyword>
<dbReference type="Gene3D" id="2.60.40.10">
    <property type="entry name" value="Immunoglobulins"/>
    <property type="match status" value="9"/>
</dbReference>
<dbReference type="SUPFAM" id="SSF49265">
    <property type="entry name" value="Fibronectin type III"/>
    <property type="match status" value="2"/>
</dbReference>
<dbReference type="InterPro" id="IPR013098">
    <property type="entry name" value="Ig_I-set"/>
</dbReference>
<dbReference type="GO" id="GO:0030424">
    <property type="term" value="C:axon"/>
    <property type="evidence" value="ECO:0007669"/>
    <property type="project" value="TreeGrafter"/>
</dbReference>
<keyword evidence="6" id="KW-1185">Reference proteome</keyword>
<dbReference type="SUPFAM" id="SSF48726">
    <property type="entry name" value="Immunoglobulin"/>
    <property type="match status" value="5"/>
</dbReference>
<dbReference type="SMART" id="SM00409">
    <property type="entry name" value="IG"/>
    <property type="match status" value="5"/>
</dbReference>
<dbReference type="InterPro" id="IPR003961">
    <property type="entry name" value="FN3_dom"/>
</dbReference>
<feature type="domain" description="Ig-like" evidence="3">
    <location>
        <begin position="416"/>
        <end position="505"/>
    </location>
</feature>
<dbReference type="Pfam" id="PF07679">
    <property type="entry name" value="I-set"/>
    <property type="match status" value="2"/>
</dbReference>
<feature type="domain" description="Ig-like" evidence="3">
    <location>
        <begin position="134"/>
        <end position="222"/>
    </location>
</feature>
<dbReference type="AlphaFoldDB" id="A0A2G9UEJ6"/>
<feature type="domain" description="Fibronectin type-III" evidence="4">
    <location>
        <begin position="852"/>
        <end position="945"/>
    </location>
</feature>
<proteinExistence type="predicted"/>
<dbReference type="InterPro" id="IPR013783">
    <property type="entry name" value="Ig-like_fold"/>
</dbReference>
<sequence length="951" mass="107557">MNEIPDEMLTILLLACVAWDFTSAFATFGPPKLLVQPPEEVWYQLDENLSPHARPTLKCQASDNAESFVWYKNGEQLEIGGDIEWVRAGQSGTIQFLKPKRSHEGYYQCFVSNIFGTAVSNKVHLRLGGKANVPVHKLYTSPKEVTVKAGGKLRLLCIFGGNPLPEIFWSKLDGYLPKSRLRDLTSPESEYGKALIIENVHPEDAGHYECRSDNIAHSVNVRVVAAPYWDFDPPKDIEQSEESTTELECLASGQPAPIVKWSMNGKPLHEQGGDQRRVLLDNGRVLRLSSLNHDLDTGVYQCNASNPLGYVYANAFVNVKAHAPRFLMPTQRVWKVVQKSTVSLNCDVVAAPDPVVRWVDADDSPLKVIEGKTQLLSNNTFIIYDVTGADEGLYYCNVSNKYGIARATNRLQVYKPTYFVKVPSPAKLLLEAGDSAELHCEAISDPRLHITYKWTVNGEVIGNNTVYHVLPDRLRINSVRGRHSGIIDCAAITEVDVKLASIRLTVKDVPAHPVVEQPVCTERKAVIKWKSAEDHGDHIKKYIVEMETDFRKGVWERVVDETNVAKENFEADVTLTPWVNYTFRVIAENSHGRSDMNIGIDDEDKMTTVSCHTRPSFPYSNPKGVRVEGTEPDNLVVYWKPMEKYYWNAPHLQYLVRYKLDEPHTAWTEFVVEDPMANHTIIREQPTFRRFQVQVRAVNAIGPSILEPEIVKGFSGEDVPSVPPNNFRVEKVVNFSTVSFKWEAVEESTVNGFFRGYEIAQAPGDHASHFDVVAPNYIEMYYARGLAIEFWRDVLPARKYRIALLPNEIEKVIATLAPNSNYTAVIRTKNRRYGSEPSPEVHLTTPEGLPSKVHNLRVMAVGAHAILTLWDPPRHPNGLLRGYFLSFENEKNETEETYVLHRQRAYLHEKCDPDSSYKVSVWGETSAGEGERTTRPVRTWNSRSKPLILDY</sequence>
<accession>A0A2G9UEJ6</accession>
<dbReference type="InterPro" id="IPR036116">
    <property type="entry name" value="FN3_sf"/>
</dbReference>
<evidence type="ECO:0000256" key="1">
    <source>
        <dbReference type="ARBA" id="ARBA00022737"/>
    </source>
</evidence>
<dbReference type="InterPro" id="IPR003599">
    <property type="entry name" value="Ig_sub"/>
</dbReference>
<keyword evidence="2" id="KW-1015">Disulfide bond</keyword>
<gene>
    <name evidence="5" type="ORF">TELCIR_09622</name>
</gene>
<organism evidence="5 6">
    <name type="scientific">Teladorsagia circumcincta</name>
    <name type="common">Brown stomach worm</name>
    <name type="synonym">Ostertagia circumcincta</name>
    <dbReference type="NCBI Taxonomy" id="45464"/>
    <lineage>
        <taxon>Eukaryota</taxon>
        <taxon>Metazoa</taxon>
        <taxon>Ecdysozoa</taxon>
        <taxon>Nematoda</taxon>
        <taxon>Chromadorea</taxon>
        <taxon>Rhabditida</taxon>
        <taxon>Rhabditina</taxon>
        <taxon>Rhabditomorpha</taxon>
        <taxon>Strongyloidea</taxon>
        <taxon>Trichostrongylidae</taxon>
        <taxon>Teladorsagia</taxon>
    </lineage>
</organism>
<evidence type="ECO:0000259" key="4">
    <source>
        <dbReference type="PROSITE" id="PS50853"/>
    </source>
</evidence>